<feature type="domain" description="Prohead serine protease" evidence="4">
    <location>
        <begin position="18"/>
        <end position="141"/>
    </location>
</feature>
<dbReference type="Pfam" id="PF04586">
    <property type="entry name" value="Peptidase_S78"/>
    <property type="match status" value="1"/>
</dbReference>
<proteinExistence type="predicted"/>
<evidence type="ECO:0000259" key="4">
    <source>
        <dbReference type="Pfam" id="PF04586"/>
    </source>
</evidence>
<evidence type="ECO:0000256" key="3">
    <source>
        <dbReference type="ARBA" id="ARBA00022801"/>
    </source>
</evidence>
<dbReference type="Proteomes" id="UP000646211">
    <property type="component" value="Unassembled WGS sequence"/>
</dbReference>
<dbReference type="EMBL" id="JADHEC010000004">
    <property type="protein sequence ID" value="MBF2707517.1"/>
    <property type="molecule type" value="Genomic_DNA"/>
</dbReference>
<dbReference type="GO" id="GO:0008233">
    <property type="term" value="F:peptidase activity"/>
    <property type="evidence" value="ECO:0007669"/>
    <property type="project" value="UniProtKB-KW"/>
</dbReference>
<comment type="caution">
    <text evidence="5">The sequence shown here is derived from an EMBL/GenBank/DDBJ whole genome shotgun (WGS) entry which is preliminary data.</text>
</comment>
<reference evidence="5" key="1">
    <citation type="submission" date="2020-11" db="EMBL/GenBank/DDBJ databases">
        <title>Genome of Flavobacterium soyangense.</title>
        <authorList>
            <person name="Liu Q."/>
            <person name="Xin Y.-H."/>
        </authorList>
    </citation>
    <scope>NUCLEOTIDE SEQUENCE</scope>
    <source>
        <strain evidence="5">CGMCC 1.13493</strain>
    </source>
</reference>
<dbReference type="InterPro" id="IPR054613">
    <property type="entry name" value="Peptidase_S78_dom"/>
</dbReference>
<keyword evidence="1" id="KW-1188">Viral release from host cell</keyword>
<gene>
    <name evidence="5" type="ORF">IR213_02755</name>
</gene>
<keyword evidence="2 5" id="KW-0645">Protease</keyword>
<evidence type="ECO:0000313" key="6">
    <source>
        <dbReference type="Proteomes" id="UP000646211"/>
    </source>
</evidence>
<keyword evidence="3" id="KW-0378">Hydrolase</keyword>
<protein>
    <submittedName>
        <fullName evidence="5">HK97 family phage prohead protease</fullName>
    </submittedName>
</protein>
<dbReference type="RefSeq" id="WP_194310784.1">
    <property type="nucleotide sequence ID" value="NZ_JADHEC010000004.1"/>
</dbReference>
<evidence type="ECO:0000313" key="5">
    <source>
        <dbReference type="EMBL" id="MBF2707517.1"/>
    </source>
</evidence>
<dbReference type="AlphaFoldDB" id="A0A930UAY4"/>
<dbReference type="GO" id="GO:0006508">
    <property type="term" value="P:proteolysis"/>
    <property type="evidence" value="ECO:0007669"/>
    <property type="project" value="UniProtKB-KW"/>
</dbReference>
<name>A0A930UAY4_9FLAO</name>
<organism evidence="5 6">
    <name type="scientific">Flavobacterium soyangense</name>
    <dbReference type="NCBI Taxonomy" id="2023265"/>
    <lineage>
        <taxon>Bacteria</taxon>
        <taxon>Pseudomonadati</taxon>
        <taxon>Bacteroidota</taxon>
        <taxon>Flavobacteriia</taxon>
        <taxon>Flavobacteriales</taxon>
        <taxon>Flavobacteriaceae</taxon>
        <taxon>Flavobacterium</taxon>
    </lineage>
</organism>
<evidence type="ECO:0000256" key="1">
    <source>
        <dbReference type="ARBA" id="ARBA00022612"/>
    </source>
</evidence>
<sequence>MQHDFIINTENVNGYNYRILTDGIDYTQYERNPVVLYLHDRDSYRNKGTEVIGRCLKLFKKDSQLIATIEFDENEPFAKTIADKVAGGFIRMASMYAEVIAASSEPELVLPGQLYETVTKCKLVEISIVPIGGNDDALKLSKNDGNVKLNKLNIKKEDMSELKTIALALGKSADASESVLLDTITQVKLEASEAATAKAKVLELEAEIKGIRLSGATVLVDQAIKLGLIPEALKASQLGAFENDFEGQTAILSKLITDKEAANGGTQTKVKEVVLAGKSTTGITTDDVKESFDYLQKHDTVKLAKIREEDPTKYAELAKAYANGVRYTK</sequence>
<evidence type="ECO:0000256" key="2">
    <source>
        <dbReference type="ARBA" id="ARBA00022670"/>
    </source>
</evidence>
<accession>A0A930UAY4</accession>
<keyword evidence="6" id="KW-1185">Reference proteome</keyword>